<dbReference type="Gene3D" id="2.40.240.10">
    <property type="entry name" value="Ribosomal Protein L25, Chain P"/>
    <property type="match status" value="1"/>
</dbReference>
<protein>
    <recommendedName>
        <fullName evidence="5">Large ribosomal subunit protein bL25</fullName>
    </recommendedName>
    <alternativeName>
        <fullName evidence="5">General stress protein CTC</fullName>
    </alternativeName>
</protein>
<gene>
    <name evidence="5" type="primary">rplY</name>
    <name evidence="5" type="synonym">ctc</name>
    <name evidence="9" type="ORF">UX39_C0001G0009</name>
</gene>
<keyword evidence="1 5" id="KW-0699">rRNA-binding</keyword>
<evidence type="ECO:0000256" key="5">
    <source>
        <dbReference type="HAMAP-Rule" id="MF_01334"/>
    </source>
</evidence>
<dbReference type="InterPro" id="IPR037121">
    <property type="entry name" value="Ribosomal_bL25_C"/>
</dbReference>
<dbReference type="GO" id="GO:0006412">
    <property type="term" value="P:translation"/>
    <property type="evidence" value="ECO:0007669"/>
    <property type="project" value="UniProtKB-UniRule"/>
</dbReference>
<dbReference type="InterPro" id="IPR011035">
    <property type="entry name" value="Ribosomal_bL25/Gln-tRNA_synth"/>
</dbReference>
<evidence type="ECO:0000256" key="4">
    <source>
        <dbReference type="ARBA" id="ARBA00023274"/>
    </source>
</evidence>
<sequence>MKSIYCVIDFILNMTYTLSASTRNAKGEKVRAQGYLPAVVYGVGAETISLNMDYGVFMKIFKEAGESSLIDLMLDSKEAGKVLVQDVQYDPVTDKMTHVDLRRIDMSKPITATVQLRFAGEAPVVKEQGGTLVRGVDQVEVKCLPQDLVAHINVDLSSLTTFDHVIRISDLVLPPGVAIVNPSGSTLVAKATPALTEEEIKAMEAAAAPADLSQIEVAKKKEAEEGEEAAAEEGKEEEKKKEPEKKAEKK</sequence>
<dbReference type="GO" id="GO:0008097">
    <property type="term" value="F:5S rRNA binding"/>
    <property type="evidence" value="ECO:0007669"/>
    <property type="project" value="InterPro"/>
</dbReference>
<comment type="caution">
    <text evidence="9">The sequence shown here is derived from an EMBL/GenBank/DDBJ whole genome shotgun (WGS) entry which is preliminary data.</text>
</comment>
<evidence type="ECO:0000256" key="3">
    <source>
        <dbReference type="ARBA" id="ARBA00022980"/>
    </source>
</evidence>
<accession>A0A0G1P311</accession>
<feature type="domain" description="Large ribosomal subunit protein bL25 beta" evidence="8">
    <location>
        <begin position="110"/>
        <end position="191"/>
    </location>
</feature>
<feature type="region of interest" description="Disordered" evidence="6">
    <location>
        <begin position="218"/>
        <end position="250"/>
    </location>
</feature>
<dbReference type="GO" id="GO:0022625">
    <property type="term" value="C:cytosolic large ribosomal subunit"/>
    <property type="evidence" value="ECO:0007669"/>
    <property type="project" value="TreeGrafter"/>
</dbReference>
<dbReference type="InterPro" id="IPR029751">
    <property type="entry name" value="Ribosomal_L25_dom"/>
</dbReference>
<keyword evidence="4 5" id="KW-0687">Ribonucleoprotein</keyword>
<dbReference type="InterPro" id="IPR001021">
    <property type="entry name" value="Ribosomal_bL25_long"/>
</dbReference>
<dbReference type="Gene3D" id="2.170.120.20">
    <property type="entry name" value="Ribosomal protein L25, beta domain"/>
    <property type="match status" value="1"/>
</dbReference>
<organism evidence="9 10">
    <name type="scientific">Candidatus Magasanikbacteria bacterium GW2011_GWA2_46_17</name>
    <dbReference type="NCBI Taxonomy" id="1619042"/>
    <lineage>
        <taxon>Bacteria</taxon>
        <taxon>Candidatus Magasanikiibacteriota</taxon>
    </lineage>
</organism>
<dbReference type="GO" id="GO:0003735">
    <property type="term" value="F:structural constituent of ribosome"/>
    <property type="evidence" value="ECO:0007669"/>
    <property type="project" value="InterPro"/>
</dbReference>
<proteinExistence type="inferred from homology"/>
<dbReference type="EMBL" id="LCMA01000001">
    <property type="protein sequence ID" value="KKU27289.1"/>
    <property type="molecule type" value="Genomic_DNA"/>
</dbReference>
<dbReference type="SUPFAM" id="SSF50715">
    <property type="entry name" value="Ribosomal protein L25-like"/>
    <property type="match status" value="1"/>
</dbReference>
<evidence type="ECO:0000313" key="9">
    <source>
        <dbReference type="EMBL" id="KKU27289.1"/>
    </source>
</evidence>
<name>A0A0G1P311_9BACT</name>
<dbReference type="InterPro" id="IPR020056">
    <property type="entry name" value="Rbsml_bL25/Gln-tRNA_synth_N"/>
</dbReference>
<keyword evidence="3 5" id="KW-0689">Ribosomal protein</keyword>
<feature type="domain" description="Large ribosomal subunit protein bL25 L25" evidence="7">
    <location>
        <begin position="18"/>
        <end position="101"/>
    </location>
</feature>
<comment type="function">
    <text evidence="5">This is one of the proteins that binds to the 5S RNA in the ribosome where it forms part of the central protuberance.</text>
</comment>
<comment type="subunit">
    <text evidence="5">Part of the 50S ribosomal subunit; part of the 5S rRNA/L5/L18/L25 subcomplex. Contacts the 5S rRNA. Binds to the 5S rRNA independently of L5 and L18.</text>
</comment>
<evidence type="ECO:0000256" key="1">
    <source>
        <dbReference type="ARBA" id="ARBA00022730"/>
    </source>
</evidence>
<dbReference type="NCBIfam" id="TIGR00731">
    <property type="entry name" value="bL25_bact_ctc"/>
    <property type="match status" value="1"/>
</dbReference>
<dbReference type="Pfam" id="PF14693">
    <property type="entry name" value="Ribosomal_TL5_C"/>
    <property type="match status" value="1"/>
</dbReference>
<dbReference type="CDD" id="cd00495">
    <property type="entry name" value="Ribosomal_L25_TL5_CTC"/>
    <property type="match status" value="1"/>
</dbReference>
<dbReference type="HAMAP" id="MF_01334">
    <property type="entry name" value="Ribosomal_bL25_CTC"/>
    <property type="match status" value="1"/>
</dbReference>
<evidence type="ECO:0000256" key="2">
    <source>
        <dbReference type="ARBA" id="ARBA00022884"/>
    </source>
</evidence>
<feature type="compositionally biased region" description="Basic and acidic residues" evidence="6">
    <location>
        <begin position="232"/>
        <end position="250"/>
    </location>
</feature>
<dbReference type="InterPro" id="IPR020057">
    <property type="entry name" value="Ribosomal_bL25_b-dom"/>
</dbReference>
<evidence type="ECO:0000259" key="7">
    <source>
        <dbReference type="Pfam" id="PF01386"/>
    </source>
</evidence>
<dbReference type="Pfam" id="PF01386">
    <property type="entry name" value="Ribosomal_L25p"/>
    <property type="match status" value="1"/>
</dbReference>
<reference evidence="9 10" key="1">
    <citation type="journal article" date="2015" name="Nature">
        <title>rRNA introns, odd ribosomes, and small enigmatic genomes across a large radiation of phyla.</title>
        <authorList>
            <person name="Brown C.T."/>
            <person name="Hug L.A."/>
            <person name="Thomas B.C."/>
            <person name="Sharon I."/>
            <person name="Castelle C.J."/>
            <person name="Singh A."/>
            <person name="Wilkins M.J."/>
            <person name="Williams K.H."/>
            <person name="Banfield J.F."/>
        </authorList>
    </citation>
    <scope>NUCLEOTIDE SEQUENCE [LARGE SCALE GENOMIC DNA]</scope>
</reference>
<dbReference type="PANTHER" id="PTHR33284:SF1">
    <property type="entry name" value="RIBOSOMAL PROTEIN L25_GLN-TRNA SYNTHETASE, ANTI-CODON-BINDING DOMAIN-CONTAINING PROTEIN"/>
    <property type="match status" value="1"/>
</dbReference>
<dbReference type="InterPro" id="IPR020930">
    <property type="entry name" value="Ribosomal_uL5_bac-type"/>
</dbReference>
<comment type="similarity">
    <text evidence="5">Belongs to the bacterial ribosomal protein bL25 family. CTC subfamily.</text>
</comment>
<dbReference type="Proteomes" id="UP000034175">
    <property type="component" value="Unassembled WGS sequence"/>
</dbReference>
<evidence type="ECO:0000259" key="8">
    <source>
        <dbReference type="Pfam" id="PF14693"/>
    </source>
</evidence>
<evidence type="ECO:0000256" key="6">
    <source>
        <dbReference type="SAM" id="MobiDB-lite"/>
    </source>
</evidence>
<dbReference type="PANTHER" id="PTHR33284">
    <property type="entry name" value="RIBOSOMAL PROTEIN L25/GLN-TRNA SYNTHETASE, ANTI-CODON-BINDING DOMAIN-CONTAINING PROTEIN"/>
    <property type="match status" value="1"/>
</dbReference>
<keyword evidence="2 5" id="KW-0694">RNA-binding</keyword>
<dbReference type="AlphaFoldDB" id="A0A0G1P311"/>
<evidence type="ECO:0000313" key="10">
    <source>
        <dbReference type="Proteomes" id="UP000034175"/>
    </source>
</evidence>